<organism evidence="7 8">
    <name type="scientific">Brevibacterium linens</name>
    <dbReference type="NCBI Taxonomy" id="1703"/>
    <lineage>
        <taxon>Bacteria</taxon>
        <taxon>Bacillati</taxon>
        <taxon>Actinomycetota</taxon>
        <taxon>Actinomycetes</taxon>
        <taxon>Micrococcales</taxon>
        <taxon>Brevibacteriaceae</taxon>
        <taxon>Brevibacterium</taxon>
    </lineage>
</organism>
<dbReference type="GO" id="GO:0005524">
    <property type="term" value="F:ATP binding"/>
    <property type="evidence" value="ECO:0007669"/>
    <property type="project" value="UniProtKB-KW"/>
</dbReference>
<dbReference type="InterPro" id="IPR027417">
    <property type="entry name" value="P-loop_NTPase"/>
</dbReference>
<dbReference type="InterPro" id="IPR017871">
    <property type="entry name" value="ABC_transporter-like_CS"/>
</dbReference>
<dbReference type="EMBL" id="JTJZ01000020">
    <property type="protein sequence ID" value="KHS51697.1"/>
    <property type="molecule type" value="Genomic_DNA"/>
</dbReference>
<dbReference type="PROSITE" id="PS50893">
    <property type="entry name" value="ABC_TRANSPORTER_2"/>
    <property type="match status" value="1"/>
</dbReference>
<dbReference type="PANTHER" id="PTHR42711:SF16">
    <property type="entry name" value="ABC TRANSPORTER ATP-BINDING PROTEIN"/>
    <property type="match status" value="1"/>
</dbReference>
<dbReference type="Proteomes" id="UP000031488">
    <property type="component" value="Unassembled WGS sequence"/>
</dbReference>
<dbReference type="CDD" id="cd03230">
    <property type="entry name" value="ABC_DR_subfamily_A"/>
    <property type="match status" value="1"/>
</dbReference>
<evidence type="ECO:0000256" key="4">
    <source>
        <dbReference type="ARBA" id="ARBA00022840"/>
    </source>
</evidence>
<sequence length="247" mass="26689">MTIITVRELHKTFGPTVAVDNVTFSVETGEIFGILGPNGAGKTTTVECISGMLEADRGSLSVLGRHPFRGGYFLRSQVGYQMQSSTLPAQLRVGEALHLFASLYPNPASIPELLDTVGLAHRRKTAFAALSGGERQRLSIALALIGNPRIAILDELTTGLDPQGRRDIWNLVERIRESGITVLLVSHFLDEIERLCDRLAIITMGRSIFVGTPEHLIARAAVQNPQITGLEDAYLTIVDSAASLTGT</sequence>
<dbReference type="Pfam" id="PF00005">
    <property type="entry name" value="ABC_tran"/>
    <property type="match status" value="1"/>
</dbReference>
<keyword evidence="8" id="KW-1185">Reference proteome</keyword>
<name>A0A0B9ALT8_BRELN</name>
<dbReference type="GO" id="GO:0005886">
    <property type="term" value="C:plasma membrane"/>
    <property type="evidence" value="ECO:0007669"/>
    <property type="project" value="UniProtKB-SubCell"/>
</dbReference>
<gene>
    <name evidence="7" type="ORF">AE0388_2247</name>
</gene>
<dbReference type="InterPro" id="IPR050763">
    <property type="entry name" value="ABC_transporter_ATP-binding"/>
</dbReference>
<reference evidence="7 8" key="1">
    <citation type="submission" date="2014-11" db="EMBL/GenBank/DDBJ databases">
        <title>Draft Genome Sequence of Brevibacterium linens AE038-8.</title>
        <authorList>
            <person name="Maizel D."/>
            <person name="Utturkar S.M."/>
            <person name="Brown S.D."/>
            <person name="Ferrero M."/>
            <person name="Rosen B.P."/>
        </authorList>
    </citation>
    <scope>NUCLEOTIDE SEQUENCE [LARGE SCALE GENOMIC DNA]</scope>
    <source>
        <strain evidence="7 8">AE038-8</strain>
    </source>
</reference>
<dbReference type="InterPro" id="IPR003593">
    <property type="entry name" value="AAA+_ATPase"/>
</dbReference>
<feature type="domain" description="ABC transporter" evidence="6">
    <location>
        <begin position="4"/>
        <end position="229"/>
    </location>
</feature>
<dbReference type="GO" id="GO:0046677">
    <property type="term" value="P:response to antibiotic"/>
    <property type="evidence" value="ECO:0007669"/>
    <property type="project" value="UniProtKB-KW"/>
</dbReference>
<dbReference type="AlphaFoldDB" id="A0A0B9ALT8"/>
<dbReference type="OrthoDB" id="9804819at2"/>
<comment type="caution">
    <text evidence="7">The sequence shown here is derived from an EMBL/GenBank/DDBJ whole genome shotgun (WGS) entry which is preliminary data.</text>
</comment>
<dbReference type="InterPro" id="IPR003439">
    <property type="entry name" value="ABC_transporter-like_ATP-bd"/>
</dbReference>
<dbReference type="SUPFAM" id="SSF52540">
    <property type="entry name" value="P-loop containing nucleoside triphosphate hydrolases"/>
    <property type="match status" value="1"/>
</dbReference>
<evidence type="ECO:0000256" key="2">
    <source>
        <dbReference type="ARBA" id="ARBA00022448"/>
    </source>
</evidence>
<dbReference type="PANTHER" id="PTHR42711">
    <property type="entry name" value="ABC TRANSPORTER ATP-BINDING PROTEIN"/>
    <property type="match status" value="1"/>
</dbReference>
<proteinExistence type="predicted"/>
<dbReference type="GO" id="GO:0016887">
    <property type="term" value="F:ATP hydrolysis activity"/>
    <property type="evidence" value="ECO:0007669"/>
    <property type="project" value="InterPro"/>
</dbReference>
<dbReference type="SMART" id="SM00382">
    <property type="entry name" value="AAA"/>
    <property type="match status" value="1"/>
</dbReference>
<protein>
    <submittedName>
        <fullName evidence="7">Phosphonate-transporting ATPase</fullName>
        <ecNumber evidence="7">3.6.3.28</ecNumber>
    </submittedName>
</protein>
<comment type="subcellular location">
    <subcellularLocation>
        <location evidence="1">Cell membrane</location>
        <topology evidence="1">Peripheral membrane protein</topology>
    </subcellularLocation>
</comment>
<dbReference type="PATRIC" id="fig|1703.6.peg.2144"/>
<keyword evidence="5" id="KW-0046">Antibiotic resistance</keyword>
<accession>A0A0B9ALT8</accession>
<dbReference type="PROSITE" id="PS00211">
    <property type="entry name" value="ABC_TRANSPORTER_1"/>
    <property type="match status" value="1"/>
</dbReference>
<evidence type="ECO:0000256" key="3">
    <source>
        <dbReference type="ARBA" id="ARBA00022741"/>
    </source>
</evidence>
<dbReference type="Gene3D" id="3.40.50.300">
    <property type="entry name" value="P-loop containing nucleotide triphosphate hydrolases"/>
    <property type="match status" value="1"/>
</dbReference>
<evidence type="ECO:0000256" key="1">
    <source>
        <dbReference type="ARBA" id="ARBA00004202"/>
    </source>
</evidence>
<dbReference type="RefSeq" id="WP_039210429.1">
    <property type="nucleotide sequence ID" value="NZ_JTJZ01000020.1"/>
</dbReference>
<keyword evidence="7" id="KW-0378">Hydrolase</keyword>
<evidence type="ECO:0000313" key="8">
    <source>
        <dbReference type="Proteomes" id="UP000031488"/>
    </source>
</evidence>
<dbReference type="EC" id="3.6.3.28" evidence="7"/>
<keyword evidence="2" id="KW-0813">Transport</keyword>
<keyword evidence="4" id="KW-0067">ATP-binding</keyword>
<keyword evidence="3" id="KW-0547">Nucleotide-binding</keyword>
<evidence type="ECO:0000256" key="5">
    <source>
        <dbReference type="ARBA" id="ARBA00023251"/>
    </source>
</evidence>
<evidence type="ECO:0000313" key="7">
    <source>
        <dbReference type="EMBL" id="KHS51697.1"/>
    </source>
</evidence>
<evidence type="ECO:0000259" key="6">
    <source>
        <dbReference type="PROSITE" id="PS50893"/>
    </source>
</evidence>